<dbReference type="Pfam" id="PF07690">
    <property type="entry name" value="MFS_1"/>
    <property type="match status" value="1"/>
</dbReference>
<dbReference type="SUPFAM" id="SSF103473">
    <property type="entry name" value="MFS general substrate transporter"/>
    <property type="match status" value="1"/>
</dbReference>
<dbReference type="PANTHER" id="PTHR42718:SF47">
    <property type="entry name" value="METHYL VIOLOGEN RESISTANCE PROTEIN SMVA"/>
    <property type="match status" value="1"/>
</dbReference>
<feature type="transmembrane region" description="Helical" evidence="7">
    <location>
        <begin position="236"/>
        <end position="257"/>
    </location>
</feature>
<evidence type="ECO:0000256" key="6">
    <source>
        <dbReference type="ARBA" id="ARBA00023136"/>
    </source>
</evidence>
<dbReference type="Gene3D" id="1.20.1250.20">
    <property type="entry name" value="MFS general substrate transporter like domains"/>
    <property type="match status" value="1"/>
</dbReference>
<feature type="transmembrane region" description="Helical" evidence="7">
    <location>
        <begin position="178"/>
        <end position="197"/>
    </location>
</feature>
<evidence type="ECO:0000256" key="7">
    <source>
        <dbReference type="SAM" id="Phobius"/>
    </source>
</evidence>
<dbReference type="GO" id="GO:0022857">
    <property type="term" value="F:transmembrane transporter activity"/>
    <property type="evidence" value="ECO:0007669"/>
    <property type="project" value="InterPro"/>
</dbReference>
<keyword evidence="4 7" id="KW-0812">Transmembrane</keyword>
<feature type="transmembrane region" description="Helical" evidence="7">
    <location>
        <begin position="23"/>
        <end position="49"/>
    </location>
</feature>
<comment type="caution">
    <text evidence="9">The sequence shown here is derived from an EMBL/GenBank/DDBJ whole genome shotgun (WGS) entry which is preliminary data.</text>
</comment>
<name>A0A7W7FS65_9PSEU</name>
<feature type="domain" description="Major facilitator superfamily (MFS) profile" evidence="8">
    <location>
        <begin position="25"/>
        <end position="509"/>
    </location>
</feature>
<dbReference type="InterPro" id="IPR036259">
    <property type="entry name" value="MFS_trans_sf"/>
</dbReference>
<dbReference type="PROSITE" id="PS50850">
    <property type="entry name" value="MFS"/>
    <property type="match status" value="1"/>
</dbReference>
<keyword evidence="2" id="KW-0813">Transport</keyword>
<evidence type="ECO:0000256" key="1">
    <source>
        <dbReference type="ARBA" id="ARBA00004651"/>
    </source>
</evidence>
<feature type="transmembrane region" description="Helical" evidence="7">
    <location>
        <begin position="343"/>
        <end position="362"/>
    </location>
</feature>
<gene>
    <name evidence="9" type="ORF">HNR67_001216</name>
</gene>
<keyword evidence="5 7" id="KW-1133">Transmembrane helix</keyword>
<accession>A0A7W7FS65</accession>
<dbReference type="RefSeq" id="WP_185001129.1">
    <property type="nucleotide sequence ID" value="NZ_BAAAUI010000026.1"/>
</dbReference>
<dbReference type="Gene3D" id="1.20.1720.10">
    <property type="entry name" value="Multidrug resistance protein D"/>
    <property type="match status" value="1"/>
</dbReference>
<evidence type="ECO:0000256" key="4">
    <source>
        <dbReference type="ARBA" id="ARBA00022692"/>
    </source>
</evidence>
<evidence type="ECO:0000313" key="9">
    <source>
        <dbReference type="EMBL" id="MBB4675098.1"/>
    </source>
</evidence>
<comment type="subcellular location">
    <subcellularLocation>
        <location evidence="1">Cell membrane</location>
        <topology evidence="1">Multi-pass membrane protein</topology>
    </subcellularLocation>
</comment>
<feature type="transmembrane region" description="Helical" evidence="7">
    <location>
        <begin position="149"/>
        <end position="172"/>
    </location>
</feature>
<dbReference type="AlphaFoldDB" id="A0A7W7FS65"/>
<dbReference type="InterPro" id="IPR011701">
    <property type="entry name" value="MFS"/>
</dbReference>
<feature type="transmembrane region" description="Helical" evidence="7">
    <location>
        <begin position="415"/>
        <end position="434"/>
    </location>
</feature>
<keyword evidence="3" id="KW-1003">Cell membrane</keyword>
<reference evidence="9 10" key="1">
    <citation type="submission" date="2020-08" db="EMBL/GenBank/DDBJ databases">
        <title>Sequencing the genomes of 1000 actinobacteria strains.</title>
        <authorList>
            <person name="Klenk H.-P."/>
        </authorList>
    </citation>
    <scope>NUCLEOTIDE SEQUENCE [LARGE SCALE GENOMIC DNA]</scope>
    <source>
        <strain evidence="9 10">DSM 44230</strain>
    </source>
</reference>
<dbReference type="PANTHER" id="PTHR42718">
    <property type="entry name" value="MAJOR FACILITATOR SUPERFAMILY MULTIDRUG TRANSPORTER MFSC"/>
    <property type="match status" value="1"/>
</dbReference>
<protein>
    <submittedName>
        <fullName evidence="9">DHA2 family multidrug resistance protein-like MFS transporter</fullName>
    </submittedName>
</protein>
<dbReference type="CDD" id="cd17321">
    <property type="entry name" value="MFS_MMR_MDR_like"/>
    <property type="match status" value="1"/>
</dbReference>
<feature type="transmembrane region" description="Helical" evidence="7">
    <location>
        <begin position="368"/>
        <end position="394"/>
    </location>
</feature>
<feature type="transmembrane region" description="Helical" evidence="7">
    <location>
        <begin position="91"/>
        <end position="110"/>
    </location>
</feature>
<dbReference type="Proteomes" id="UP000533598">
    <property type="component" value="Unassembled WGS sequence"/>
</dbReference>
<dbReference type="InterPro" id="IPR020846">
    <property type="entry name" value="MFS_dom"/>
</dbReference>
<dbReference type="EMBL" id="JACHMH010000001">
    <property type="protein sequence ID" value="MBB4675098.1"/>
    <property type="molecule type" value="Genomic_DNA"/>
</dbReference>
<proteinExistence type="predicted"/>
<keyword evidence="10" id="KW-1185">Reference proteome</keyword>
<evidence type="ECO:0000256" key="5">
    <source>
        <dbReference type="ARBA" id="ARBA00022989"/>
    </source>
</evidence>
<evidence type="ECO:0000259" key="8">
    <source>
        <dbReference type="PROSITE" id="PS50850"/>
    </source>
</evidence>
<feature type="transmembrane region" description="Helical" evidence="7">
    <location>
        <begin position="278"/>
        <end position="299"/>
    </location>
</feature>
<evidence type="ECO:0000313" key="10">
    <source>
        <dbReference type="Proteomes" id="UP000533598"/>
    </source>
</evidence>
<keyword evidence="6 7" id="KW-0472">Membrane</keyword>
<feature type="transmembrane region" description="Helical" evidence="7">
    <location>
        <begin position="485"/>
        <end position="505"/>
    </location>
</feature>
<feature type="transmembrane region" description="Helical" evidence="7">
    <location>
        <begin position="116"/>
        <end position="137"/>
    </location>
</feature>
<evidence type="ECO:0000256" key="2">
    <source>
        <dbReference type="ARBA" id="ARBA00022448"/>
    </source>
</evidence>
<sequence length="517" mass="52834">MSETSETTNTGAELSPVSPRARWIALSALVLAVLLIAVDGTVLHLALPMITEELKPTSQELLWIGDIYSFVLAGLLVTMGTLGDRIGRKKLLLIGAVCFGLISVLAAFATSSALLIAARALLGLAGATIMPSTLSIIRNLFTDPNERVMAIGIWGAMTAAGAAVGPVVGGVLLQNFHWGSVFLINVPVMVILLIVGWKVLPESKDPNPGAWDLPSAVASLVGMIALVYGIKEIAAVGFGLPAAIGIGVGVLVLGWFARRQLKLPVPLVDVRLFRTGKFSGAVFADLLAVLALSGVVFFGAQFLQLVQGYQPFDAGIRELPVTVGSVISGLLAGAFAARHSARVVCASGLGLTALSLGAIVFIQGDSPYLPFGIILLLVGFGCGASFTISASVVLSAVPKEKAGAAAAVAETAYELGTALGIALIGSIMTAVYRANVIPPPGLSAADLAVAKDSLGGATDVAKDLGALGQQLVDVAKHAFVDGMHWASVASAVVIGVAAVSAWFMLKGASADASPGHH</sequence>
<dbReference type="PRINTS" id="PR01036">
    <property type="entry name" value="TCRTETB"/>
</dbReference>
<feature type="transmembrane region" description="Helical" evidence="7">
    <location>
        <begin position="61"/>
        <end position="79"/>
    </location>
</feature>
<feature type="transmembrane region" description="Helical" evidence="7">
    <location>
        <begin position="209"/>
        <end position="230"/>
    </location>
</feature>
<dbReference type="GO" id="GO:0005886">
    <property type="term" value="C:plasma membrane"/>
    <property type="evidence" value="ECO:0007669"/>
    <property type="project" value="UniProtKB-SubCell"/>
</dbReference>
<evidence type="ECO:0000256" key="3">
    <source>
        <dbReference type="ARBA" id="ARBA00022475"/>
    </source>
</evidence>
<feature type="transmembrane region" description="Helical" evidence="7">
    <location>
        <begin position="319"/>
        <end position="336"/>
    </location>
</feature>
<organism evidence="9 10">
    <name type="scientific">Crossiella cryophila</name>
    <dbReference type="NCBI Taxonomy" id="43355"/>
    <lineage>
        <taxon>Bacteria</taxon>
        <taxon>Bacillati</taxon>
        <taxon>Actinomycetota</taxon>
        <taxon>Actinomycetes</taxon>
        <taxon>Pseudonocardiales</taxon>
        <taxon>Pseudonocardiaceae</taxon>
        <taxon>Crossiella</taxon>
    </lineage>
</organism>